<feature type="compositionally biased region" description="Gly residues" evidence="3">
    <location>
        <begin position="140"/>
        <end position="151"/>
    </location>
</feature>
<dbReference type="PANTHER" id="PTHR38340">
    <property type="entry name" value="S-LAYER PROTEIN"/>
    <property type="match status" value="1"/>
</dbReference>
<dbReference type="EMBL" id="FOCO01000017">
    <property type="protein sequence ID" value="SEN57257.1"/>
    <property type="molecule type" value="Genomic_DNA"/>
</dbReference>
<dbReference type="PROSITE" id="PS00330">
    <property type="entry name" value="HEMOLYSIN_CALCIUM"/>
    <property type="match status" value="2"/>
</dbReference>
<dbReference type="STRING" id="1077947.SAMN05216227_101764"/>
<evidence type="ECO:0000313" key="5">
    <source>
        <dbReference type="Proteomes" id="UP000183002"/>
    </source>
</evidence>
<dbReference type="GO" id="GO:0005576">
    <property type="term" value="C:extracellular region"/>
    <property type="evidence" value="ECO:0007669"/>
    <property type="project" value="UniProtKB-SubCell"/>
</dbReference>
<reference evidence="4 5" key="1">
    <citation type="submission" date="2016-10" db="EMBL/GenBank/DDBJ databases">
        <authorList>
            <person name="de Groot N.N."/>
        </authorList>
    </citation>
    <scope>NUCLEOTIDE SEQUENCE [LARGE SCALE GENOMIC DNA]</scope>
    <source>
        <strain evidence="4 5">CGMCC 1.10836</strain>
    </source>
</reference>
<feature type="region of interest" description="Disordered" evidence="3">
    <location>
        <begin position="249"/>
        <end position="285"/>
    </location>
</feature>
<accession>A0A1H8HMS6</accession>
<evidence type="ECO:0000256" key="3">
    <source>
        <dbReference type="SAM" id="MobiDB-lite"/>
    </source>
</evidence>
<feature type="compositionally biased region" description="Polar residues" evidence="3">
    <location>
        <begin position="80"/>
        <end position="90"/>
    </location>
</feature>
<dbReference type="PANTHER" id="PTHR38340:SF1">
    <property type="entry name" value="S-LAYER PROTEIN"/>
    <property type="match status" value="1"/>
</dbReference>
<evidence type="ECO:0000256" key="1">
    <source>
        <dbReference type="ARBA" id="ARBA00004613"/>
    </source>
</evidence>
<dbReference type="SUPFAM" id="SSF51120">
    <property type="entry name" value="beta-Roll"/>
    <property type="match status" value="1"/>
</dbReference>
<dbReference type="Gene3D" id="2.150.10.10">
    <property type="entry name" value="Serralysin-like metalloprotease, C-terminal"/>
    <property type="match status" value="4"/>
</dbReference>
<feature type="compositionally biased region" description="Acidic residues" evidence="3">
    <location>
        <begin position="209"/>
        <end position="218"/>
    </location>
</feature>
<dbReference type="Proteomes" id="UP000183002">
    <property type="component" value="Unassembled WGS sequence"/>
</dbReference>
<dbReference type="GO" id="GO:0005509">
    <property type="term" value="F:calcium ion binding"/>
    <property type="evidence" value="ECO:0007669"/>
    <property type="project" value="InterPro"/>
</dbReference>
<protein>
    <submittedName>
        <fullName evidence="4">Hemolysin-type calcium-binding repeat-containing protein</fullName>
    </submittedName>
</protein>
<dbReference type="AlphaFoldDB" id="A0A1H8HMS6"/>
<dbReference type="PRINTS" id="PR00313">
    <property type="entry name" value="CABNDNGRPT"/>
</dbReference>
<evidence type="ECO:0000313" key="4">
    <source>
        <dbReference type="EMBL" id="SEN57257.1"/>
    </source>
</evidence>
<feature type="region of interest" description="Disordered" evidence="3">
    <location>
        <begin position="25"/>
        <end position="219"/>
    </location>
</feature>
<organism evidence="4 5">
    <name type="scientific">Pseudorhodobacter antarcticus</name>
    <dbReference type="NCBI Taxonomy" id="1077947"/>
    <lineage>
        <taxon>Bacteria</taxon>
        <taxon>Pseudomonadati</taxon>
        <taxon>Pseudomonadota</taxon>
        <taxon>Alphaproteobacteria</taxon>
        <taxon>Rhodobacterales</taxon>
        <taxon>Paracoccaceae</taxon>
        <taxon>Pseudorhodobacter</taxon>
    </lineage>
</organism>
<comment type="subcellular location">
    <subcellularLocation>
        <location evidence="1">Secreted</location>
    </subcellularLocation>
</comment>
<keyword evidence="2" id="KW-0964">Secreted</keyword>
<dbReference type="InterPro" id="IPR001343">
    <property type="entry name" value="Hemolysn_Ca-bd"/>
</dbReference>
<proteinExistence type="predicted"/>
<sequence length="388" mass="39055">MLGLLGIFGALFAGFMADGLMSGAKAQNTDDTPLTETEDDALQPAAATESTSDLLEFIDRDTETDSGAAETDSGAAESDATPQDAANPTPTADPDRATALGPDENTDSTDTPPLASENIQIQGWNDDDILTGDAGADTVDGGGGNDVLGGRAGDDLISGGYGDDNIDGSAGNDSLSGDDGDDVVQGNDGHDQIAGGAGNDSLTGHMDDDTLLGDDGDDSLIGGAGNDSLLGGVGEDWVAGGYDDDVLQGGAGHDTLDGNAGNDTLWGFDPDTPSDSQGSDFLNGGDGDDTLMIGAGDYAHGGMGADIFTLGDWIGDGSMAHITDYDPAEDDIVILYDATAHPDPHVELITDDGSSDATVWLDGIPLAVITNGAGLTVDQLTLMPSSSF</sequence>
<evidence type="ECO:0000256" key="2">
    <source>
        <dbReference type="ARBA" id="ARBA00022525"/>
    </source>
</evidence>
<dbReference type="InterPro" id="IPR050557">
    <property type="entry name" value="RTX_toxin/Mannuronan_C5-epim"/>
</dbReference>
<dbReference type="InterPro" id="IPR011049">
    <property type="entry name" value="Serralysin-like_metalloprot_C"/>
</dbReference>
<dbReference type="Pfam" id="PF00353">
    <property type="entry name" value="HemolysinCabind"/>
    <property type="match status" value="4"/>
</dbReference>
<dbReference type="InterPro" id="IPR018511">
    <property type="entry name" value="Hemolysin-typ_Ca-bd_CS"/>
</dbReference>
<name>A0A1H8HMS6_9RHOB</name>
<gene>
    <name evidence="4" type="ORF">SAMN05216227_101764</name>
</gene>
<dbReference type="RefSeq" id="WP_139194000.1">
    <property type="nucleotide sequence ID" value="NZ_LGHU01000032.1"/>
</dbReference>
<keyword evidence="5" id="KW-1185">Reference proteome</keyword>